<evidence type="ECO:0000259" key="8">
    <source>
        <dbReference type="PROSITE" id="PS50850"/>
    </source>
</evidence>
<evidence type="ECO:0000313" key="10">
    <source>
        <dbReference type="Proteomes" id="UP000012174"/>
    </source>
</evidence>
<dbReference type="OrthoDB" id="440553at2759"/>
<evidence type="ECO:0000313" key="9">
    <source>
        <dbReference type="EMBL" id="EMR72472.1"/>
    </source>
</evidence>
<evidence type="ECO:0000256" key="2">
    <source>
        <dbReference type="ARBA" id="ARBA00022448"/>
    </source>
</evidence>
<feature type="domain" description="Major facilitator superfamily (MFS) profile" evidence="8">
    <location>
        <begin position="1"/>
        <end position="366"/>
    </location>
</feature>
<dbReference type="GO" id="GO:0005886">
    <property type="term" value="C:plasma membrane"/>
    <property type="evidence" value="ECO:0007669"/>
    <property type="project" value="TreeGrafter"/>
</dbReference>
<dbReference type="Gene3D" id="1.20.1250.20">
    <property type="entry name" value="MFS general substrate transporter like domains"/>
    <property type="match status" value="1"/>
</dbReference>
<dbReference type="InterPro" id="IPR011701">
    <property type="entry name" value="MFS"/>
</dbReference>
<dbReference type="PANTHER" id="PTHR23502:SF51">
    <property type="entry name" value="QUINIDINE RESISTANCE PROTEIN 1-RELATED"/>
    <property type="match status" value="1"/>
</dbReference>
<feature type="transmembrane region" description="Helical" evidence="7">
    <location>
        <begin position="64"/>
        <end position="84"/>
    </location>
</feature>
<dbReference type="FunFam" id="1.20.1250.20:FF:000306">
    <property type="entry name" value="MFS multidrug transporter, putative"/>
    <property type="match status" value="1"/>
</dbReference>
<dbReference type="Proteomes" id="UP000012174">
    <property type="component" value="Unassembled WGS sequence"/>
</dbReference>
<keyword evidence="10" id="KW-1185">Reference proteome</keyword>
<evidence type="ECO:0000256" key="5">
    <source>
        <dbReference type="ARBA" id="ARBA00023136"/>
    </source>
</evidence>
<dbReference type="HOGENOM" id="CLU_008455_8_3_1"/>
<feature type="transmembrane region" description="Helical" evidence="7">
    <location>
        <begin position="312"/>
        <end position="330"/>
    </location>
</feature>
<feature type="transmembrane region" description="Helical" evidence="7">
    <location>
        <begin position="193"/>
        <end position="211"/>
    </location>
</feature>
<dbReference type="eggNOG" id="KOG0255">
    <property type="taxonomic scope" value="Eukaryota"/>
</dbReference>
<dbReference type="PROSITE" id="PS50850">
    <property type="entry name" value="MFS"/>
    <property type="match status" value="1"/>
</dbReference>
<dbReference type="SUPFAM" id="SSF103473">
    <property type="entry name" value="MFS general substrate transporter"/>
    <property type="match status" value="1"/>
</dbReference>
<dbReference type="KEGG" id="ela:UCREL1_468"/>
<sequence length="375" mass="41316">MVLRCLQSAGSSGTVALCQGVVSDVATSAERGTYVAYSSVSTILGPTLSPVIGGLLSQYLGWKAIFWFLVIFAVPVFLLLLIFFPETARTVVGNGSIPPRGLNRSLIDYVREKKRMSQRENPSDGCDPPPGTTSLTKFPNPLRTLVVFKDKGTALLMLYIGLLLAVHYIVLAAIPSEYEEIYGFDQIKIALVYLPYGFGSVLSAFTTGRLVDWNYRRHAKRLDFPLVFNKQVDLSNFPIERARIEIALPLLYFGSAMIIVYGWLLNAQVHLAGPLVLLFFIGWSIFAIYQVTSILVIDIYPEKPATATAANNLVRCLFSAGATAVVVPMLDRLGRGWTYTLTALLFVALSPMLLALMSYGPGWRREGKSKEGEKI</sequence>
<keyword evidence="4 7" id="KW-1133">Transmembrane helix</keyword>
<dbReference type="EMBL" id="KB705449">
    <property type="protein sequence ID" value="EMR72472.1"/>
    <property type="molecule type" value="Genomic_DNA"/>
</dbReference>
<dbReference type="PANTHER" id="PTHR23502">
    <property type="entry name" value="MAJOR FACILITATOR SUPERFAMILY"/>
    <property type="match status" value="1"/>
</dbReference>
<name>M7T739_EUTLA</name>
<keyword evidence="5 7" id="KW-0472">Membrane</keyword>
<evidence type="ECO:0000256" key="3">
    <source>
        <dbReference type="ARBA" id="ARBA00022692"/>
    </source>
</evidence>
<feature type="transmembrane region" description="Helical" evidence="7">
    <location>
        <begin position="246"/>
        <end position="264"/>
    </location>
</feature>
<dbReference type="InterPro" id="IPR020846">
    <property type="entry name" value="MFS_dom"/>
</dbReference>
<dbReference type="InterPro" id="IPR036259">
    <property type="entry name" value="MFS_trans_sf"/>
</dbReference>
<dbReference type="Pfam" id="PF07690">
    <property type="entry name" value="MFS_1"/>
    <property type="match status" value="1"/>
</dbReference>
<reference evidence="10" key="1">
    <citation type="journal article" date="2013" name="Genome Announc.">
        <title>Draft genome sequence of the grapevine dieback fungus Eutypa lata UCR-EL1.</title>
        <authorList>
            <person name="Blanco-Ulate B."/>
            <person name="Rolshausen P.E."/>
            <person name="Cantu D."/>
        </authorList>
    </citation>
    <scope>NUCLEOTIDE SEQUENCE [LARGE SCALE GENOMIC DNA]</scope>
    <source>
        <strain evidence="10">UCR-EL1</strain>
    </source>
</reference>
<evidence type="ECO:0000256" key="1">
    <source>
        <dbReference type="ARBA" id="ARBA00004141"/>
    </source>
</evidence>
<feature type="region of interest" description="Disordered" evidence="6">
    <location>
        <begin position="115"/>
        <end position="136"/>
    </location>
</feature>
<evidence type="ECO:0000256" key="6">
    <source>
        <dbReference type="SAM" id="MobiDB-lite"/>
    </source>
</evidence>
<proteinExistence type="predicted"/>
<dbReference type="OMA" id="CFTIYII"/>
<keyword evidence="2" id="KW-0813">Transport</keyword>
<keyword evidence="3 7" id="KW-0812">Transmembrane</keyword>
<accession>M7T739</accession>
<organism evidence="9 10">
    <name type="scientific">Eutypa lata (strain UCR-EL1)</name>
    <name type="common">Grapevine dieback disease fungus</name>
    <name type="synonym">Eutypa armeniacae</name>
    <dbReference type="NCBI Taxonomy" id="1287681"/>
    <lineage>
        <taxon>Eukaryota</taxon>
        <taxon>Fungi</taxon>
        <taxon>Dikarya</taxon>
        <taxon>Ascomycota</taxon>
        <taxon>Pezizomycotina</taxon>
        <taxon>Sordariomycetes</taxon>
        <taxon>Xylariomycetidae</taxon>
        <taxon>Xylariales</taxon>
        <taxon>Diatrypaceae</taxon>
        <taxon>Eutypa</taxon>
    </lineage>
</organism>
<gene>
    <name evidence="9" type="ORF">UCREL1_468</name>
</gene>
<feature type="transmembrane region" description="Helical" evidence="7">
    <location>
        <begin position="336"/>
        <end position="360"/>
    </location>
</feature>
<dbReference type="GO" id="GO:0022857">
    <property type="term" value="F:transmembrane transporter activity"/>
    <property type="evidence" value="ECO:0007669"/>
    <property type="project" value="InterPro"/>
</dbReference>
<comment type="subcellular location">
    <subcellularLocation>
        <location evidence="1">Membrane</location>
        <topology evidence="1">Multi-pass membrane protein</topology>
    </subcellularLocation>
</comment>
<feature type="transmembrane region" description="Helical" evidence="7">
    <location>
        <begin position="276"/>
        <end position="300"/>
    </location>
</feature>
<protein>
    <submittedName>
        <fullName evidence="9">Putative mfs multidrug transporter protein</fullName>
    </submittedName>
</protein>
<feature type="transmembrane region" description="Helical" evidence="7">
    <location>
        <begin position="153"/>
        <end position="173"/>
    </location>
</feature>
<evidence type="ECO:0000256" key="4">
    <source>
        <dbReference type="ARBA" id="ARBA00022989"/>
    </source>
</evidence>
<dbReference type="AlphaFoldDB" id="M7T739"/>
<evidence type="ECO:0000256" key="7">
    <source>
        <dbReference type="SAM" id="Phobius"/>
    </source>
</evidence>